<dbReference type="Pfam" id="PF21113">
    <property type="entry name" value="LarA_C"/>
    <property type="match status" value="1"/>
</dbReference>
<feature type="domain" description="Lactate racemase C-terminal" evidence="1">
    <location>
        <begin position="197"/>
        <end position="331"/>
    </location>
</feature>
<organism evidence="2">
    <name type="scientific">Caldiarchaeum subterraneum</name>
    <dbReference type="NCBI Taxonomy" id="311458"/>
    <lineage>
        <taxon>Archaea</taxon>
        <taxon>Nitrososphaerota</taxon>
        <taxon>Candidatus Caldarchaeales</taxon>
        <taxon>Candidatus Caldarchaeaceae</taxon>
        <taxon>Candidatus Caldarchaeum</taxon>
    </lineage>
</organism>
<dbReference type="Gene3D" id="3.90.226.30">
    <property type="match status" value="1"/>
</dbReference>
<evidence type="ECO:0000259" key="1">
    <source>
        <dbReference type="Pfam" id="PF21113"/>
    </source>
</evidence>
<dbReference type="InterPro" id="IPR043166">
    <property type="entry name" value="LarA-like_C"/>
</dbReference>
<dbReference type="AlphaFoldDB" id="A0A7C5LBM0"/>
<name>A0A7C5LBM0_CALS0</name>
<sequence length="337" mass="36719">MVELWFKYGRTEIFTDVEDSLEILSSPQTWSATEQLKQQVSSRVSERAKTLVIDYLHSVEGFEQVITSTVEALQEGVDTGELDVMVTCWRYNEPQVEKSLFNHVKSLLKDLGLAKVEHIQKLTDVDLAEGLAITPSVYWDCEPAGIPYFLRDSTLGLVVSPVVGCGGVVSDVLVGEVEEVYAKSSEMVERLSRYTSSKAAEILLIGGPGYPVDSRLSSCIDIASAVANVEPGKVVVLIIECSEGLGGDEFVALLAGGSPQNDTMKVAEKRLATWRKIADKHKLCLVTALPSTVVTKLLNARQMDTLDQALTYGWRVKSKEATVLAVPNSVGTCLTGF</sequence>
<accession>A0A7C5LBM0</accession>
<reference evidence="2" key="1">
    <citation type="journal article" date="2020" name="mSystems">
        <title>Genome- and Community-Level Interaction Insights into Carbon Utilization and Element Cycling Functions of Hydrothermarchaeota in Hydrothermal Sediment.</title>
        <authorList>
            <person name="Zhou Z."/>
            <person name="Liu Y."/>
            <person name="Xu W."/>
            <person name="Pan J."/>
            <person name="Luo Z.H."/>
            <person name="Li M."/>
        </authorList>
    </citation>
    <scope>NUCLEOTIDE SEQUENCE [LARGE SCALE GENOMIC DNA]</scope>
    <source>
        <strain evidence="2">SpSt-1056</strain>
    </source>
</reference>
<dbReference type="Gene3D" id="3.40.50.11440">
    <property type="match status" value="1"/>
</dbReference>
<protein>
    <recommendedName>
        <fullName evidence="1">Lactate racemase C-terminal domain-containing protein</fullName>
    </recommendedName>
</protein>
<evidence type="ECO:0000313" key="2">
    <source>
        <dbReference type="EMBL" id="HHK69124.1"/>
    </source>
</evidence>
<comment type="caution">
    <text evidence="2">The sequence shown here is derived from an EMBL/GenBank/DDBJ whole genome shotgun (WGS) entry which is preliminary data.</text>
</comment>
<gene>
    <name evidence="2" type="ORF">ENM11_08285</name>
</gene>
<dbReference type="EMBL" id="DRWN01000068">
    <property type="protein sequence ID" value="HHK69124.1"/>
    <property type="molecule type" value="Genomic_DNA"/>
</dbReference>
<proteinExistence type="predicted"/>
<dbReference type="InterPro" id="IPR048520">
    <property type="entry name" value="LarA_C"/>
</dbReference>